<gene>
    <name evidence="1" type="ORF">L2W38_03425</name>
</gene>
<evidence type="ECO:0000313" key="1">
    <source>
        <dbReference type="EMBL" id="MCF4141867.1"/>
    </source>
</evidence>
<comment type="caution">
    <text evidence="1">The sequence shown here is derived from an EMBL/GenBank/DDBJ whole genome shotgun (WGS) entry which is preliminary data.</text>
</comment>
<evidence type="ECO:0000313" key="2">
    <source>
        <dbReference type="Proteomes" id="UP001200430"/>
    </source>
</evidence>
<evidence type="ECO:0008006" key="3">
    <source>
        <dbReference type="Google" id="ProtNLM"/>
    </source>
</evidence>
<reference evidence="1 2" key="1">
    <citation type="submission" date="2022-01" db="EMBL/GenBank/DDBJ databases">
        <title>Dethiosulfovibrio faecalis sp. nov., a novel proteolytic, non-sulfur-reducing bacterium isolated from a marine aquaculture solid waste bioreactor.</title>
        <authorList>
            <person name="Grabowski S."/>
            <person name="Apolinario E."/>
            <person name="Schneider N."/>
            <person name="Marshall C.W."/>
            <person name="Sowers K.R."/>
        </authorList>
    </citation>
    <scope>NUCLEOTIDE SEQUENCE [LARGE SCALE GENOMIC DNA]</scope>
    <source>
        <strain evidence="1 2">DSM 12537</strain>
    </source>
</reference>
<protein>
    <recommendedName>
        <fullName evidence="3">HTH cro/C1-type domain-containing protein</fullName>
    </recommendedName>
</protein>
<organism evidence="1 2">
    <name type="scientific">Dethiosulfovibrio marinus</name>
    <dbReference type="NCBI Taxonomy" id="133532"/>
    <lineage>
        <taxon>Bacteria</taxon>
        <taxon>Thermotogati</taxon>
        <taxon>Synergistota</taxon>
        <taxon>Synergistia</taxon>
        <taxon>Synergistales</taxon>
        <taxon>Dethiosulfovibrionaceae</taxon>
        <taxon>Dethiosulfovibrio</taxon>
    </lineage>
</organism>
<dbReference type="RefSeq" id="WP_236098619.1">
    <property type="nucleotide sequence ID" value="NZ_JAKGUD010000002.1"/>
</dbReference>
<dbReference type="Proteomes" id="UP001200430">
    <property type="component" value="Unassembled WGS sequence"/>
</dbReference>
<proteinExistence type="predicted"/>
<keyword evidence="2" id="KW-1185">Reference proteome</keyword>
<accession>A0ABS9EKY4</accession>
<dbReference type="EMBL" id="JAKGUD010000002">
    <property type="protein sequence ID" value="MCF4141867.1"/>
    <property type="molecule type" value="Genomic_DNA"/>
</dbReference>
<name>A0ABS9EKY4_9BACT</name>
<sequence length="134" mass="15066">MVILQAMREQTGLSIEEAAALIHLPAEDLEMMEIHEEKADDALKDKLIKAYGKYLAERDGDIQGMGSKPKKGQSEEDLETLLKMLAAEDPDIVLRFRHVAKNATRLAPEDREFLATLFKAALGKITLEDHTDEY</sequence>